<dbReference type="Proteomes" id="UP001153076">
    <property type="component" value="Unassembled WGS sequence"/>
</dbReference>
<name>A0A9Q1KK20_9CARY</name>
<dbReference type="GO" id="GO:0009658">
    <property type="term" value="P:chloroplast organization"/>
    <property type="evidence" value="ECO:0007669"/>
    <property type="project" value="InterPro"/>
</dbReference>
<dbReference type="Gene3D" id="1.25.40.10">
    <property type="entry name" value="Tetratricopeptide repeat domain"/>
    <property type="match status" value="2"/>
</dbReference>
<dbReference type="PANTHER" id="PTHR46935">
    <property type="entry name" value="OS01G0674700 PROTEIN"/>
    <property type="match status" value="1"/>
</dbReference>
<evidence type="ECO:0008006" key="5">
    <source>
        <dbReference type="Google" id="ProtNLM"/>
    </source>
</evidence>
<dbReference type="Pfam" id="PF13041">
    <property type="entry name" value="PPR_2"/>
    <property type="match status" value="1"/>
</dbReference>
<dbReference type="SUPFAM" id="SSF48452">
    <property type="entry name" value="TPR-like"/>
    <property type="match status" value="1"/>
</dbReference>
<evidence type="ECO:0000313" key="4">
    <source>
        <dbReference type="Proteomes" id="UP001153076"/>
    </source>
</evidence>
<dbReference type="GO" id="GO:0009507">
    <property type="term" value="C:chloroplast"/>
    <property type="evidence" value="ECO:0007669"/>
    <property type="project" value="TreeGrafter"/>
</dbReference>
<dbReference type="AlphaFoldDB" id="A0A9Q1KK20"/>
<evidence type="ECO:0000256" key="1">
    <source>
        <dbReference type="ARBA" id="ARBA00022737"/>
    </source>
</evidence>
<dbReference type="OrthoDB" id="1909155at2759"/>
<proteinExistence type="predicted"/>
<dbReference type="EMBL" id="JAKOGI010000101">
    <property type="protein sequence ID" value="KAJ8444279.1"/>
    <property type="molecule type" value="Genomic_DNA"/>
</dbReference>
<gene>
    <name evidence="3" type="ORF">Cgig2_029692</name>
</gene>
<dbReference type="InterPro" id="IPR002885">
    <property type="entry name" value="PPR_rpt"/>
</dbReference>
<dbReference type="InterPro" id="IPR044645">
    <property type="entry name" value="DG1/EMB2279-like"/>
</dbReference>
<feature type="repeat" description="PPR" evidence="2">
    <location>
        <begin position="160"/>
        <end position="194"/>
    </location>
</feature>
<keyword evidence="4" id="KW-1185">Reference proteome</keyword>
<accession>A0A9Q1KK20</accession>
<sequence length="330" mass="37004">MPEPLAQSSPSSRATLLVLVNTLWREGKPDEALEAVHTMESHGVVGSASLYYDLARCLCSAGRCEEALTQVDRICRVASKPLVVTYTGLIQACLSSGNVHGGASIFNHMQKYCSPNLVTYNIMMKGYLDHGIFDEAKELFQKLTKHGHTDGKVEGRIKPDVHTFSVMLEACVREERWDDFEYAYEQMLQHGYPFNTKRHLWMVIRASIAGKVGVIETTWRHLTKADRIPPPALVKERFRLKMEKDNLEAAVSSISCHPSSHQQSFSKEAWLKLLENNADCFKKESLEQLIREINVSLSKSVSPNLIYQNLLESCIEFVSLDKTAAGGGSK</sequence>
<evidence type="ECO:0000256" key="2">
    <source>
        <dbReference type="PROSITE-ProRule" id="PRU00708"/>
    </source>
</evidence>
<evidence type="ECO:0000313" key="3">
    <source>
        <dbReference type="EMBL" id="KAJ8444279.1"/>
    </source>
</evidence>
<comment type="caution">
    <text evidence="3">The sequence shown here is derived from an EMBL/GenBank/DDBJ whole genome shotgun (WGS) entry which is preliminary data.</text>
</comment>
<dbReference type="InterPro" id="IPR011990">
    <property type="entry name" value="TPR-like_helical_dom_sf"/>
</dbReference>
<reference evidence="3" key="1">
    <citation type="submission" date="2022-04" db="EMBL/GenBank/DDBJ databases">
        <title>Carnegiea gigantea Genome sequencing and assembly v2.</title>
        <authorList>
            <person name="Copetti D."/>
            <person name="Sanderson M.J."/>
            <person name="Burquez A."/>
            <person name="Wojciechowski M.F."/>
        </authorList>
    </citation>
    <scope>NUCLEOTIDE SEQUENCE</scope>
    <source>
        <strain evidence="3">SGP5-SGP5p</strain>
        <tissue evidence="3">Aerial part</tissue>
    </source>
</reference>
<keyword evidence="1" id="KW-0677">Repeat</keyword>
<dbReference type="Pfam" id="PF01535">
    <property type="entry name" value="PPR"/>
    <property type="match status" value="2"/>
</dbReference>
<organism evidence="3 4">
    <name type="scientific">Carnegiea gigantea</name>
    <dbReference type="NCBI Taxonomy" id="171969"/>
    <lineage>
        <taxon>Eukaryota</taxon>
        <taxon>Viridiplantae</taxon>
        <taxon>Streptophyta</taxon>
        <taxon>Embryophyta</taxon>
        <taxon>Tracheophyta</taxon>
        <taxon>Spermatophyta</taxon>
        <taxon>Magnoliopsida</taxon>
        <taxon>eudicotyledons</taxon>
        <taxon>Gunneridae</taxon>
        <taxon>Pentapetalae</taxon>
        <taxon>Caryophyllales</taxon>
        <taxon>Cactineae</taxon>
        <taxon>Cactaceae</taxon>
        <taxon>Cactoideae</taxon>
        <taxon>Echinocereeae</taxon>
        <taxon>Carnegiea</taxon>
    </lineage>
</organism>
<dbReference type="PANTHER" id="PTHR46935:SF1">
    <property type="entry name" value="OS01G0674700 PROTEIN"/>
    <property type="match status" value="1"/>
</dbReference>
<dbReference type="PROSITE" id="PS51375">
    <property type="entry name" value="PPR"/>
    <property type="match status" value="2"/>
</dbReference>
<protein>
    <recommendedName>
        <fullName evidence="5">Pentatricopeptide repeat-containing protein</fullName>
    </recommendedName>
</protein>
<feature type="repeat" description="PPR" evidence="2">
    <location>
        <begin position="116"/>
        <end position="150"/>
    </location>
</feature>
<dbReference type="NCBIfam" id="TIGR00756">
    <property type="entry name" value="PPR"/>
    <property type="match status" value="3"/>
</dbReference>